<evidence type="ECO:0000313" key="4">
    <source>
        <dbReference type="EMBL" id="QBC45796.1"/>
    </source>
</evidence>
<name>A0A7G3GEN9_9NEIS</name>
<proteinExistence type="predicted"/>
<dbReference type="CDD" id="cd04301">
    <property type="entry name" value="NAT_SF"/>
    <property type="match status" value="1"/>
</dbReference>
<feature type="domain" description="N-acetyltransferase" evidence="3">
    <location>
        <begin position="2"/>
        <end position="168"/>
    </location>
</feature>
<dbReference type="Gene3D" id="3.40.630.30">
    <property type="match status" value="1"/>
</dbReference>
<organism evidence="4 5">
    <name type="scientific">Iodobacter fluviatilis</name>
    <dbReference type="NCBI Taxonomy" id="537"/>
    <lineage>
        <taxon>Bacteria</taxon>
        <taxon>Pseudomonadati</taxon>
        <taxon>Pseudomonadota</taxon>
        <taxon>Betaproteobacteria</taxon>
        <taxon>Neisseriales</taxon>
        <taxon>Chitinibacteraceae</taxon>
        <taxon>Iodobacter</taxon>
    </lineage>
</organism>
<evidence type="ECO:0000259" key="3">
    <source>
        <dbReference type="PROSITE" id="PS51186"/>
    </source>
</evidence>
<dbReference type="PANTHER" id="PTHR43877">
    <property type="entry name" value="AMINOALKYLPHOSPHONATE N-ACETYLTRANSFERASE-RELATED-RELATED"/>
    <property type="match status" value="1"/>
</dbReference>
<keyword evidence="5" id="KW-1185">Reference proteome</keyword>
<accession>A0A7G3GEN9</accession>
<dbReference type="InterPro" id="IPR050832">
    <property type="entry name" value="Bact_Acetyltransf"/>
</dbReference>
<gene>
    <name evidence="4" type="ORF">C1H71_18040</name>
</gene>
<dbReference type="AlphaFoldDB" id="A0A7G3GEN9"/>
<dbReference type="InterPro" id="IPR016181">
    <property type="entry name" value="Acyl_CoA_acyltransferase"/>
</dbReference>
<dbReference type="InterPro" id="IPR000182">
    <property type="entry name" value="GNAT_dom"/>
</dbReference>
<keyword evidence="2" id="KW-0012">Acyltransferase</keyword>
<dbReference type="GO" id="GO:0016747">
    <property type="term" value="F:acyltransferase activity, transferring groups other than amino-acyl groups"/>
    <property type="evidence" value="ECO:0007669"/>
    <property type="project" value="InterPro"/>
</dbReference>
<evidence type="ECO:0000313" key="5">
    <source>
        <dbReference type="Proteomes" id="UP000515917"/>
    </source>
</evidence>
<evidence type="ECO:0000256" key="1">
    <source>
        <dbReference type="ARBA" id="ARBA00022679"/>
    </source>
</evidence>
<reference evidence="4 5" key="1">
    <citation type="submission" date="2018-01" db="EMBL/GenBank/DDBJ databases">
        <title>Genome sequence of Iodobacter sp. strain PCH194 isolated from Indian Trans-Himalaya.</title>
        <authorList>
            <person name="Kumar V."/>
            <person name="Thakur V."/>
            <person name="Kumar S."/>
            <person name="Singh D."/>
        </authorList>
    </citation>
    <scope>NUCLEOTIDE SEQUENCE [LARGE SCALE GENOMIC DNA]</scope>
    <source>
        <strain evidence="4 5">PCH194</strain>
    </source>
</reference>
<dbReference type="KEGG" id="ifl:C1H71_18040"/>
<evidence type="ECO:0000256" key="2">
    <source>
        <dbReference type="ARBA" id="ARBA00023315"/>
    </source>
</evidence>
<dbReference type="Proteomes" id="UP000515917">
    <property type="component" value="Chromosome"/>
</dbReference>
<dbReference type="EMBL" id="CP025781">
    <property type="protein sequence ID" value="QBC45796.1"/>
    <property type="molecule type" value="Genomic_DNA"/>
</dbReference>
<protein>
    <submittedName>
        <fullName evidence="4">GNAT family N-acetyltransferase</fullName>
    </submittedName>
</protein>
<dbReference type="PANTHER" id="PTHR43877:SF2">
    <property type="entry name" value="AMINOALKYLPHOSPHONATE N-ACETYLTRANSFERASE-RELATED"/>
    <property type="match status" value="1"/>
</dbReference>
<keyword evidence="1 4" id="KW-0808">Transferase</keyword>
<dbReference type="PROSITE" id="PS51186">
    <property type="entry name" value="GNAT"/>
    <property type="match status" value="1"/>
</dbReference>
<dbReference type="SUPFAM" id="SSF55729">
    <property type="entry name" value="Acyl-CoA N-acyltransferases (Nat)"/>
    <property type="match status" value="1"/>
</dbReference>
<dbReference type="Pfam" id="PF00583">
    <property type="entry name" value="Acetyltransf_1"/>
    <property type="match status" value="1"/>
</dbReference>
<sequence>MLQIRQVSPHETSLLTGLVALLQNGVQHGASIGFLAPLPASAALAYWQNVLQNQGLVLWIAEQDEQVIGTAQLDLCGKENGQHRAEVQKLIVLKEYRGQGIASQLMQHLEQFAYSQGRHLLVLDTQTGSDAETLYQKLGWQRAGEIPDFAANPSGELAPTSLYFKQLSNKP</sequence>